<protein>
    <submittedName>
        <fullName evidence="1">Uncharacterized protein</fullName>
    </submittedName>
</protein>
<comment type="caution">
    <text evidence="1">The sequence shown here is derived from an EMBL/GenBank/DDBJ whole genome shotgun (WGS) entry which is preliminary data.</text>
</comment>
<sequence>MIFDKRIKMEDSTRMNHNTHGKENLLVIKRLIDLLQYVLKRGCSSEIVYCEKVYGHAHVIYNGKQYLDDIQVVRIEGNFDYPDSVIEDCLKAAIELGYKDVVPVMLSGDIYYA</sequence>
<dbReference type="Proteomes" id="UP000887013">
    <property type="component" value="Unassembled WGS sequence"/>
</dbReference>
<organism evidence="1 2">
    <name type="scientific">Nephila pilipes</name>
    <name type="common">Giant wood spider</name>
    <name type="synonym">Nephila maculata</name>
    <dbReference type="NCBI Taxonomy" id="299642"/>
    <lineage>
        <taxon>Eukaryota</taxon>
        <taxon>Metazoa</taxon>
        <taxon>Ecdysozoa</taxon>
        <taxon>Arthropoda</taxon>
        <taxon>Chelicerata</taxon>
        <taxon>Arachnida</taxon>
        <taxon>Araneae</taxon>
        <taxon>Araneomorphae</taxon>
        <taxon>Entelegynae</taxon>
        <taxon>Araneoidea</taxon>
        <taxon>Nephilidae</taxon>
        <taxon>Nephila</taxon>
    </lineage>
</organism>
<gene>
    <name evidence="1" type="ORF">NPIL_366171</name>
</gene>
<evidence type="ECO:0000313" key="1">
    <source>
        <dbReference type="EMBL" id="GFS70753.1"/>
    </source>
</evidence>
<reference evidence="1" key="1">
    <citation type="submission" date="2020-08" db="EMBL/GenBank/DDBJ databases">
        <title>Multicomponent nature underlies the extraordinary mechanical properties of spider dragline silk.</title>
        <authorList>
            <person name="Kono N."/>
            <person name="Nakamura H."/>
            <person name="Mori M."/>
            <person name="Yoshida Y."/>
            <person name="Ohtoshi R."/>
            <person name="Malay A.D."/>
            <person name="Moran D.A.P."/>
            <person name="Tomita M."/>
            <person name="Numata K."/>
            <person name="Arakawa K."/>
        </authorList>
    </citation>
    <scope>NUCLEOTIDE SEQUENCE</scope>
</reference>
<dbReference type="EMBL" id="BMAW01095566">
    <property type="protein sequence ID" value="GFS70753.1"/>
    <property type="molecule type" value="Genomic_DNA"/>
</dbReference>
<accession>A0A8X6MP78</accession>
<keyword evidence="2" id="KW-1185">Reference proteome</keyword>
<evidence type="ECO:0000313" key="2">
    <source>
        <dbReference type="Proteomes" id="UP000887013"/>
    </source>
</evidence>
<name>A0A8X6MP78_NEPPI</name>
<dbReference type="AlphaFoldDB" id="A0A8X6MP78"/>
<proteinExistence type="predicted"/>